<dbReference type="SUPFAM" id="SSF54523">
    <property type="entry name" value="Pili subunits"/>
    <property type="match status" value="1"/>
</dbReference>
<dbReference type="InterPro" id="IPR001082">
    <property type="entry name" value="Pilin"/>
</dbReference>
<dbReference type="EMBL" id="JARXRN010000021">
    <property type="protein sequence ID" value="MDH5830596.1"/>
    <property type="molecule type" value="Genomic_DNA"/>
</dbReference>
<comment type="similarity">
    <text evidence="1">Belongs to the N-Me-Phe pilin family.</text>
</comment>
<organism evidence="2 3">
    <name type="scientific">Luteimonas rhizosphaericola</name>
    <dbReference type="NCBI Taxonomy" id="3042024"/>
    <lineage>
        <taxon>Bacteria</taxon>
        <taxon>Pseudomonadati</taxon>
        <taxon>Pseudomonadota</taxon>
        <taxon>Gammaproteobacteria</taxon>
        <taxon>Lysobacterales</taxon>
        <taxon>Lysobacteraceae</taxon>
        <taxon>Luteimonas</taxon>
    </lineage>
</organism>
<name>A0ABT6JKL1_9GAMM</name>
<accession>A0ABT6JKL1</accession>
<dbReference type="InterPro" id="IPR045584">
    <property type="entry name" value="Pilin-like"/>
</dbReference>
<sequence length="134" mass="14065">MVAAGLTVPLVGIVAAIAIPAYQDYLARSRVAQTLAATAALQPAVVAFVEAQGRCPGNGDPGFEPAEAYAGPGVAAIVFGESDARVCAIELLLQDDRHEEVDGHRLWLEYDVAGGDWRCSAEVEARYLPAPCRG</sequence>
<protein>
    <submittedName>
        <fullName evidence="2">Pilin</fullName>
    </submittedName>
</protein>
<dbReference type="Gene3D" id="3.30.700.10">
    <property type="entry name" value="Glycoprotein, Type 4 Pilin"/>
    <property type="match status" value="1"/>
</dbReference>
<evidence type="ECO:0000256" key="1">
    <source>
        <dbReference type="ARBA" id="ARBA00005233"/>
    </source>
</evidence>
<evidence type="ECO:0000313" key="2">
    <source>
        <dbReference type="EMBL" id="MDH5830596.1"/>
    </source>
</evidence>
<dbReference type="RefSeq" id="WP_280601316.1">
    <property type="nucleotide sequence ID" value="NZ_JARXRN010000021.1"/>
</dbReference>
<proteinExistence type="inferred from homology"/>
<reference evidence="2 3" key="1">
    <citation type="submission" date="2023-04" db="EMBL/GenBank/DDBJ databases">
        <title>Luteimonas sp. M1R5S18.</title>
        <authorList>
            <person name="Sun J.-Q."/>
        </authorList>
    </citation>
    <scope>NUCLEOTIDE SEQUENCE [LARGE SCALE GENOMIC DNA]</scope>
    <source>
        <strain evidence="2 3">M1R5S18</strain>
    </source>
</reference>
<keyword evidence="3" id="KW-1185">Reference proteome</keyword>
<comment type="caution">
    <text evidence="2">The sequence shown here is derived from an EMBL/GenBank/DDBJ whole genome shotgun (WGS) entry which is preliminary data.</text>
</comment>
<dbReference type="Pfam" id="PF00114">
    <property type="entry name" value="Pilin"/>
    <property type="match status" value="1"/>
</dbReference>
<gene>
    <name evidence="2" type="ORF">QFW80_08730</name>
</gene>
<dbReference type="Proteomes" id="UP001156831">
    <property type="component" value="Unassembled WGS sequence"/>
</dbReference>
<evidence type="ECO:0000313" key="3">
    <source>
        <dbReference type="Proteomes" id="UP001156831"/>
    </source>
</evidence>